<protein>
    <submittedName>
        <fullName evidence="4">Unplaced genomic scaffold supercont1.4, whole genome shotgun sequence</fullName>
    </submittedName>
</protein>
<dbReference type="RefSeq" id="XP_013283918.1">
    <property type="nucleotide sequence ID" value="XM_013428464.1"/>
</dbReference>
<dbReference type="AlphaFoldDB" id="A0A0D2GNH9"/>
<reference evidence="4 5" key="1">
    <citation type="submission" date="2015-01" db="EMBL/GenBank/DDBJ databases">
        <title>The Genome Sequence of Fonsecaea pedrosoi CBS 271.37.</title>
        <authorList>
            <consortium name="The Broad Institute Genomics Platform"/>
            <person name="Cuomo C."/>
            <person name="de Hoog S."/>
            <person name="Gorbushina A."/>
            <person name="Stielow B."/>
            <person name="Teixiera M."/>
            <person name="Abouelleil A."/>
            <person name="Chapman S.B."/>
            <person name="Priest M."/>
            <person name="Young S.K."/>
            <person name="Wortman J."/>
            <person name="Nusbaum C."/>
            <person name="Birren B."/>
        </authorList>
    </citation>
    <scope>NUCLEOTIDE SEQUENCE [LARGE SCALE GENOMIC DNA]</scope>
    <source>
        <strain evidence="4 5">CBS 271.37</strain>
    </source>
</reference>
<keyword evidence="2" id="KW-0521">NADP</keyword>
<dbReference type="HOGENOM" id="CLU_010194_44_4_1"/>
<evidence type="ECO:0000313" key="4">
    <source>
        <dbReference type="EMBL" id="KIW80110.1"/>
    </source>
</evidence>
<dbReference type="VEuPathDB" id="FungiDB:Z517_06725"/>
<dbReference type="Proteomes" id="UP000053029">
    <property type="component" value="Unassembled WGS sequence"/>
</dbReference>
<keyword evidence="5" id="KW-1185">Reference proteome</keyword>
<dbReference type="PRINTS" id="PR00081">
    <property type="entry name" value="GDHRDH"/>
</dbReference>
<comment type="similarity">
    <text evidence="1">Belongs to the short-chain dehydrogenases/reductases (SDR) family.</text>
</comment>
<dbReference type="EMBL" id="KN846972">
    <property type="protein sequence ID" value="KIW80110.1"/>
    <property type="molecule type" value="Genomic_DNA"/>
</dbReference>
<proteinExistence type="inferred from homology"/>
<evidence type="ECO:0000256" key="3">
    <source>
        <dbReference type="ARBA" id="ARBA00023002"/>
    </source>
</evidence>
<dbReference type="OrthoDB" id="542013at2759"/>
<name>A0A0D2GNH9_9EURO</name>
<dbReference type="InterPro" id="IPR002347">
    <property type="entry name" value="SDR_fam"/>
</dbReference>
<dbReference type="SUPFAM" id="SSF51735">
    <property type="entry name" value="NAD(P)-binding Rossmann-fold domains"/>
    <property type="match status" value="1"/>
</dbReference>
<dbReference type="Pfam" id="PF00106">
    <property type="entry name" value="adh_short"/>
    <property type="match status" value="1"/>
</dbReference>
<organism evidence="4 5">
    <name type="scientific">Fonsecaea pedrosoi CBS 271.37</name>
    <dbReference type="NCBI Taxonomy" id="1442368"/>
    <lineage>
        <taxon>Eukaryota</taxon>
        <taxon>Fungi</taxon>
        <taxon>Dikarya</taxon>
        <taxon>Ascomycota</taxon>
        <taxon>Pezizomycotina</taxon>
        <taxon>Eurotiomycetes</taxon>
        <taxon>Chaetothyriomycetidae</taxon>
        <taxon>Chaetothyriales</taxon>
        <taxon>Herpotrichiellaceae</taxon>
        <taxon>Fonsecaea</taxon>
    </lineage>
</organism>
<dbReference type="InterPro" id="IPR036291">
    <property type="entry name" value="NAD(P)-bd_dom_sf"/>
</dbReference>
<dbReference type="PANTHER" id="PTHR24320:SF252">
    <property type="entry name" value="DEHYDROGENASE_REDUCTASE FAMILY PROTEIN, PUTATIVE (AFU_ORTHOLOGUE AFUA_3G08550)-RELATED"/>
    <property type="match status" value="1"/>
</dbReference>
<evidence type="ECO:0000256" key="2">
    <source>
        <dbReference type="ARBA" id="ARBA00022857"/>
    </source>
</evidence>
<dbReference type="STRING" id="1442368.A0A0D2GNH9"/>
<gene>
    <name evidence="4" type="ORF">Z517_06725</name>
</gene>
<evidence type="ECO:0000313" key="5">
    <source>
        <dbReference type="Proteomes" id="UP000053029"/>
    </source>
</evidence>
<sequence>MSGPAQFIRGQLSTPPLPQVDLTGRTILVTGANSGLGLDAARLLVQLNCSTIVLACRTLAKGDQTKETILQSISSEARGHPQPTIIVFELDLCSFPSVVAFSERCKDLPRLDAAILNAGIQRTEFTLVEGYEMTITVNVISTFLLASLLVPIMRDSAKKYNITPNLAIVGSAVHFAANDKEITTPAEGQILNTVSDPKKADMKGRYYLSKLMVMLLVKYLAARLTEAAKKDPANKPLVVVNNVAPGLCKTNFFQNYTPAPTKVLIGILGRSSEHGARTLVHGATAGRETHGQYLSECRVKNYSNFVKSAKGDQAAKRIWQELTALYEKIKPGCTREI</sequence>
<evidence type="ECO:0000256" key="1">
    <source>
        <dbReference type="ARBA" id="ARBA00006484"/>
    </source>
</evidence>
<accession>A0A0D2GNH9</accession>
<dbReference type="PANTHER" id="PTHR24320">
    <property type="entry name" value="RETINOL DEHYDROGENASE"/>
    <property type="match status" value="1"/>
</dbReference>
<dbReference type="GeneID" id="25306215"/>
<dbReference type="Gene3D" id="3.40.50.720">
    <property type="entry name" value="NAD(P)-binding Rossmann-like Domain"/>
    <property type="match status" value="1"/>
</dbReference>
<keyword evidence="3" id="KW-0560">Oxidoreductase</keyword>
<dbReference type="GO" id="GO:0016491">
    <property type="term" value="F:oxidoreductase activity"/>
    <property type="evidence" value="ECO:0007669"/>
    <property type="project" value="UniProtKB-KW"/>
</dbReference>